<dbReference type="Gene3D" id="1.10.10.10">
    <property type="entry name" value="Winged helix-like DNA-binding domain superfamily/Winged helix DNA-binding domain"/>
    <property type="match status" value="1"/>
</dbReference>
<dbReference type="PANTHER" id="PTHR30346">
    <property type="entry name" value="TRANSCRIPTIONAL DUAL REGULATOR HCAR-RELATED"/>
    <property type="match status" value="1"/>
</dbReference>
<dbReference type="Pfam" id="PF03466">
    <property type="entry name" value="LysR_substrate"/>
    <property type="match status" value="1"/>
</dbReference>
<accession>A0A6G8IEL2</accession>
<comment type="similarity">
    <text evidence="1">Belongs to the LysR transcriptional regulatory family.</text>
</comment>
<reference evidence="6 7" key="1">
    <citation type="submission" date="2020-03" db="EMBL/GenBank/DDBJ databases">
        <title>Hydrogenophaga sp. nov. isolated from cyanobacterial mat.</title>
        <authorList>
            <person name="Thorat V."/>
            <person name="Kirdat K."/>
            <person name="Tiwarekar B."/>
            <person name="Costa E.D."/>
            <person name="Yadav A."/>
        </authorList>
    </citation>
    <scope>NUCLEOTIDE SEQUENCE [LARGE SCALE GENOMIC DNA]</scope>
    <source>
        <strain evidence="6 7">BA0156</strain>
    </source>
</reference>
<keyword evidence="4" id="KW-0804">Transcription</keyword>
<evidence type="ECO:0000256" key="4">
    <source>
        <dbReference type="ARBA" id="ARBA00023163"/>
    </source>
</evidence>
<evidence type="ECO:0000313" key="7">
    <source>
        <dbReference type="Proteomes" id="UP000503162"/>
    </source>
</evidence>
<proteinExistence type="inferred from homology"/>
<dbReference type="InterPro" id="IPR000847">
    <property type="entry name" value="LysR_HTH_N"/>
</dbReference>
<dbReference type="EMBL" id="CP049989">
    <property type="protein sequence ID" value="QIM51644.1"/>
    <property type="molecule type" value="Genomic_DNA"/>
</dbReference>
<dbReference type="PANTHER" id="PTHR30346:SF0">
    <property type="entry name" value="HCA OPERON TRANSCRIPTIONAL ACTIVATOR HCAR"/>
    <property type="match status" value="1"/>
</dbReference>
<keyword evidence="7" id="KW-1185">Reference proteome</keyword>
<dbReference type="GO" id="GO:0032993">
    <property type="term" value="C:protein-DNA complex"/>
    <property type="evidence" value="ECO:0007669"/>
    <property type="project" value="TreeGrafter"/>
</dbReference>
<keyword evidence="3" id="KW-0238">DNA-binding</keyword>
<evidence type="ECO:0000313" key="6">
    <source>
        <dbReference type="EMBL" id="QIM51644.1"/>
    </source>
</evidence>
<dbReference type="InterPro" id="IPR005119">
    <property type="entry name" value="LysR_subst-bd"/>
</dbReference>
<dbReference type="PRINTS" id="PR00039">
    <property type="entry name" value="HTHLYSR"/>
</dbReference>
<evidence type="ECO:0000259" key="5">
    <source>
        <dbReference type="PROSITE" id="PS50931"/>
    </source>
</evidence>
<keyword evidence="2" id="KW-0805">Transcription regulation</keyword>
<dbReference type="GO" id="GO:0003700">
    <property type="term" value="F:DNA-binding transcription factor activity"/>
    <property type="evidence" value="ECO:0007669"/>
    <property type="project" value="InterPro"/>
</dbReference>
<dbReference type="FunFam" id="1.10.10.10:FF:000001">
    <property type="entry name" value="LysR family transcriptional regulator"/>
    <property type="match status" value="1"/>
</dbReference>
<dbReference type="GO" id="GO:0003677">
    <property type="term" value="F:DNA binding"/>
    <property type="evidence" value="ECO:0007669"/>
    <property type="project" value="UniProtKB-KW"/>
</dbReference>
<dbReference type="SUPFAM" id="SSF46785">
    <property type="entry name" value="Winged helix' DNA-binding domain"/>
    <property type="match status" value="1"/>
</dbReference>
<organism evidence="6 7">
    <name type="scientific">Hydrogenophaga crocea</name>
    <dbReference type="NCBI Taxonomy" id="2716225"/>
    <lineage>
        <taxon>Bacteria</taxon>
        <taxon>Pseudomonadati</taxon>
        <taxon>Pseudomonadota</taxon>
        <taxon>Betaproteobacteria</taxon>
        <taxon>Burkholderiales</taxon>
        <taxon>Comamonadaceae</taxon>
        <taxon>Hydrogenophaga</taxon>
    </lineage>
</organism>
<dbReference type="AlphaFoldDB" id="A0A6G8IEL2"/>
<dbReference type="PROSITE" id="PS50931">
    <property type="entry name" value="HTH_LYSR"/>
    <property type="match status" value="1"/>
</dbReference>
<gene>
    <name evidence="6" type="ORF">G9Q37_05560</name>
</gene>
<dbReference type="Pfam" id="PF00126">
    <property type="entry name" value="HTH_1"/>
    <property type="match status" value="1"/>
</dbReference>
<evidence type="ECO:0000256" key="1">
    <source>
        <dbReference type="ARBA" id="ARBA00009437"/>
    </source>
</evidence>
<name>A0A6G8IEL2_9BURK</name>
<protein>
    <submittedName>
        <fullName evidence="6">LysR family transcriptional regulator</fullName>
    </submittedName>
</protein>
<dbReference type="SUPFAM" id="SSF53850">
    <property type="entry name" value="Periplasmic binding protein-like II"/>
    <property type="match status" value="1"/>
</dbReference>
<dbReference type="Proteomes" id="UP000503162">
    <property type="component" value="Chromosome"/>
</dbReference>
<dbReference type="InterPro" id="IPR036390">
    <property type="entry name" value="WH_DNA-bd_sf"/>
</dbReference>
<sequence length="306" mass="33791">MTDTPNLQRGEWRQWRQFAVLAEELHFGRAAARLHMTQPALTQAIAALEASLGVRLFDRNRRRVALSVAGQALLPEVNELLRRAQTLPALARAAAHGESGRLRVAFVSTVGYGLLPPWVRRFRERWQRVALELVEATSDQQLEGLLRGEIDAGFLLHAPGSAPAGLARLSLTSEPLVLALPEAHPLASRARLSLRAVLDEPLVLFPRRILPELHDAVLQLYRGAGRTPQVAQEAIQMQTIVNLVSAGLGLAWVLHSVRQFQRPGVVYRPLAMPAGQGVPLCETSLVWREGEANPALQRFIEAHRAQ</sequence>
<dbReference type="RefSeq" id="WP_166225727.1">
    <property type="nucleotide sequence ID" value="NZ_CP049989.1"/>
</dbReference>
<dbReference type="Gene3D" id="3.40.190.10">
    <property type="entry name" value="Periplasmic binding protein-like II"/>
    <property type="match status" value="2"/>
</dbReference>
<dbReference type="InterPro" id="IPR036388">
    <property type="entry name" value="WH-like_DNA-bd_sf"/>
</dbReference>
<evidence type="ECO:0000256" key="3">
    <source>
        <dbReference type="ARBA" id="ARBA00023125"/>
    </source>
</evidence>
<dbReference type="KEGG" id="hcz:G9Q37_05560"/>
<evidence type="ECO:0000256" key="2">
    <source>
        <dbReference type="ARBA" id="ARBA00023015"/>
    </source>
</evidence>
<feature type="domain" description="HTH lysR-type" evidence="5">
    <location>
        <begin position="11"/>
        <end position="67"/>
    </location>
</feature>